<proteinExistence type="predicted"/>
<sequence length="100" mass="11204">METGTQILDRAANHMLENWNMANHIRPRQAAGNSMLVPAASVPEPEKNNNGHPQPAILCLNRSINGRYKCNIDASFSLHRNHIGIGMCIRDDEGRIVMWT</sequence>
<name>A0A2K3PAW8_TRIPR</name>
<dbReference type="AlphaFoldDB" id="A0A2K3PAW8"/>
<reference evidence="1 2" key="2">
    <citation type="journal article" date="2017" name="Front. Plant Sci.">
        <title>Gene Classification and Mining of Molecular Markers Useful in Red Clover (Trifolium pratense) Breeding.</title>
        <authorList>
            <person name="Istvanek J."/>
            <person name="Dluhosova J."/>
            <person name="Dluhos P."/>
            <person name="Patkova L."/>
            <person name="Nedelnik J."/>
            <person name="Repkova J."/>
        </authorList>
    </citation>
    <scope>NUCLEOTIDE SEQUENCE [LARGE SCALE GENOMIC DNA]</scope>
    <source>
        <strain evidence="2">cv. Tatra</strain>
        <tissue evidence="1">Young leaves</tissue>
    </source>
</reference>
<organism evidence="1 2">
    <name type="scientific">Trifolium pratense</name>
    <name type="common">Red clover</name>
    <dbReference type="NCBI Taxonomy" id="57577"/>
    <lineage>
        <taxon>Eukaryota</taxon>
        <taxon>Viridiplantae</taxon>
        <taxon>Streptophyta</taxon>
        <taxon>Embryophyta</taxon>
        <taxon>Tracheophyta</taxon>
        <taxon>Spermatophyta</taxon>
        <taxon>Magnoliopsida</taxon>
        <taxon>eudicotyledons</taxon>
        <taxon>Gunneridae</taxon>
        <taxon>Pentapetalae</taxon>
        <taxon>rosids</taxon>
        <taxon>fabids</taxon>
        <taxon>Fabales</taxon>
        <taxon>Fabaceae</taxon>
        <taxon>Papilionoideae</taxon>
        <taxon>50 kb inversion clade</taxon>
        <taxon>NPAAA clade</taxon>
        <taxon>Hologalegina</taxon>
        <taxon>IRL clade</taxon>
        <taxon>Trifolieae</taxon>
        <taxon>Trifolium</taxon>
    </lineage>
</organism>
<gene>
    <name evidence="1" type="ORF">L195_g009069</name>
</gene>
<accession>A0A2K3PAW8</accession>
<evidence type="ECO:0000313" key="1">
    <source>
        <dbReference type="EMBL" id="PNY12438.1"/>
    </source>
</evidence>
<dbReference type="EMBL" id="ASHM01005281">
    <property type="protein sequence ID" value="PNY12438.1"/>
    <property type="molecule type" value="Genomic_DNA"/>
</dbReference>
<dbReference type="Proteomes" id="UP000236291">
    <property type="component" value="Unassembled WGS sequence"/>
</dbReference>
<protein>
    <submittedName>
        <fullName evidence="1">Estradiol 17-beta-dehydrogenase</fullName>
    </submittedName>
</protein>
<reference evidence="1 2" key="1">
    <citation type="journal article" date="2014" name="Am. J. Bot.">
        <title>Genome assembly and annotation for red clover (Trifolium pratense; Fabaceae).</title>
        <authorList>
            <person name="Istvanek J."/>
            <person name="Jaros M."/>
            <person name="Krenek A."/>
            <person name="Repkova J."/>
        </authorList>
    </citation>
    <scope>NUCLEOTIDE SEQUENCE [LARGE SCALE GENOMIC DNA]</scope>
    <source>
        <strain evidence="2">cv. Tatra</strain>
        <tissue evidence="1">Young leaves</tissue>
    </source>
</reference>
<comment type="caution">
    <text evidence="1">The sequence shown here is derived from an EMBL/GenBank/DDBJ whole genome shotgun (WGS) entry which is preliminary data.</text>
</comment>
<evidence type="ECO:0000313" key="2">
    <source>
        <dbReference type="Proteomes" id="UP000236291"/>
    </source>
</evidence>